<evidence type="ECO:0000313" key="2">
    <source>
        <dbReference type="EMBL" id="WAH41977.1"/>
    </source>
</evidence>
<organism evidence="2 3">
    <name type="scientific">Alicyclobacillus fastidiosus</name>
    <dbReference type="NCBI Taxonomy" id="392011"/>
    <lineage>
        <taxon>Bacteria</taxon>
        <taxon>Bacillati</taxon>
        <taxon>Bacillota</taxon>
        <taxon>Bacilli</taxon>
        <taxon>Bacillales</taxon>
        <taxon>Alicyclobacillaceae</taxon>
        <taxon>Alicyclobacillus</taxon>
    </lineage>
</organism>
<dbReference type="Pfam" id="PF13443">
    <property type="entry name" value="HTH_26"/>
    <property type="match status" value="1"/>
</dbReference>
<dbReference type="Gene3D" id="1.10.260.40">
    <property type="entry name" value="lambda repressor-like DNA-binding domains"/>
    <property type="match status" value="1"/>
</dbReference>
<dbReference type="EMBL" id="CP104067">
    <property type="protein sequence ID" value="WAH41977.1"/>
    <property type="molecule type" value="Genomic_DNA"/>
</dbReference>
<sequence length="75" mass="8343">MFSYAPLAATLHRKHVTKSELRDAIGASSTTLAKISKDEYVSLEILDKICTHLGCRIEDVIQHINDDSTKSKVVE</sequence>
<feature type="domain" description="HTH cro/C1-type" evidence="1">
    <location>
        <begin position="11"/>
        <end position="66"/>
    </location>
</feature>
<proteinExistence type="predicted"/>
<gene>
    <name evidence="2" type="ORF">NZD89_00115</name>
</gene>
<dbReference type="SUPFAM" id="SSF47413">
    <property type="entry name" value="lambda repressor-like DNA-binding domains"/>
    <property type="match status" value="1"/>
</dbReference>
<reference evidence="2" key="1">
    <citation type="submission" date="2022-08" db="EMBL/GenBank/DDBJ databases">
        <title>Alicyclobacillus fastidiosus DSM 17978, complete genome.</title>
        <authorList>
            <person name="Wang Q."/>
            <person name="Cai R."/>
            <person name="Wang Z."/>
        </authorList>
    </citation>
    <scope>NUCLEOTIDE SEQUENCE</scope>
    <source>
        <strain evidence="2">DSM 17978</strain>
    </source>
</reference>
<protein>
    <submittedName>
        <fullName evidence="2">Helix-turn-helix domain-containing protein</fullName>
    </submittedName>
</protein>
<dbReference type="Proteomes" id="UP001164761">
    <property type="component" value="Chromosome"/>
</dbReference>
<name>A0ABY6ZHI4_9BACL</name>
<dbReference type="InterPro" id="IPR010982">
    <property type="entry name" value="Lambda_DNA-bd_dom_sf"/>
</dbReference>
<dbReference type="RefSeq" id="WP_268005876.1">
    <property type="nucleotide sequence ID" value="NZ_BSUT01000001.1"/>
</dbReference>
<dbReference type="InterPro" id="IPR001387">
    <property type="entry name" value="Cro/C1-type_HTH"/>
</dbReference>
<evidence type="ECO:0000259" key="1">
    <source>
        <dbReference type="Pfam" id="PF13443"/>
    </source>
</evidence>
<accession>A0ABY6ZHI4</accession>
<evidence type="ECO:0000313" key="3">
    <source>
        <dbReference type="Proteomes" id="UP001164761"/>
    </source>
</evidence>
<keyword evidence="3" id="KW-1185">Reference proteome</keyword>